<feature type="region of interest" description="Disordered" evidence="7">
    <location>
        <begin position="463"/>
        <end position="486"/>
    </location>
</feature>
<dbReference type="InterPro" id="IPR017896">
    <property type="entry name" value="4Fe4S_Fe-S-bd"/>
</dbReference>
<dbReference type="PANTHER" id="PTHR30176">
    <property type="entry name" value="FERREDOXIN-TYPE PROTEIN NAPH"/>
    <property type="match status" value="1"/>
</dbReference>
<dbReference type="EMBL" id="JAQQKW010000007">
    <property type="protein sequence ID" value="MDC7695072.1"/>
    <property type="molecule type" value="Genomic_DNA"/>
</dbReference>
<keyword evidence="5" id="KW-0408">Iron</keyword>
<keyword evidence="1" id="KW-0813">Transport</keyword>
<evidence type="ECO:0000256" key="6">
    <source>
        <dbReference type="ARBA" id="ARBA00023014"/>
    </source>
</evidence>
<evidence type="ECO:0000256" key="4">
    <source>
        <dbReference type="ARBA" id="ARBA00022982"/>
    </source>
</evidence>
<dbReference type="PROSITE" id="PS51379">
    <property type="entry name" value="4FE4S_FER_2"/>
    <property type="match status" value="1"/>
</dbReference>
<dbReference type="Gene3D" id="2.60.40.10">
    <property type="entry name" value="Immunoglobulins"/>
    <property type="match status" value="1"/>
</dbReference>
<keyword evidence="4" id="KW-0249">Electron transport</keyword>
<dbReference type="PANTHER" id="PTHR30176:SF3">
    <property type="entry name" value="FERREDOXIN-TYPE PROTEIN NAPH"/>
    <property type="match status" value="1"/>
</dbReference>
<feature type="domain" description="4Fe-4S ferredoxin-type" evidence="9">
    <location>
        <begin position="243"/>
        <end position="272"/>
    </location>
</feature>
<evidence type="ECO:0000256" key="3">
    <source>
        <dbReference type="ARBA" id="ARBA00022723"/>
    </source>
</evidence>
<dbReference type="SUPFAM" id="SSF54862">
    <property type="entry name" value="4Fe-4S ferredoxins"/>
    <property type="match status" value="1"/>
</dbReference>
<feature type="transmembrane region" description="Helical" evidence="8">
    <location>
        <begin position="21"/>
        <end position="40"/>
    </location>
</feature>
<evidence type="ECO:0000256" key="8">
    <source>
        <dbReference type="SAM" id="Phobius"/>
    </source>
</evidence>
<feature type="transmembrane region" description="Helical" evidence="8">
    <location>
        <begin position="344"/>
        <end position="363"/>
    </location>
</feature>
<evidence type="ECO:0000256" key="5">
    <source>
        <dbReference type="ARBA" id="ARBA00023004"/>
    </source>
</evidence>
<keyword evidence="2" id="KW-0004">4Fe-4S</keyword>
<dbReference type="InterPro" id="IPR013783">
    <property type="entry name" value="Ig-like_fold"/>
</dbReference>
<evidence type="ECO:0000313" key="10">
    <source>
        <dbReference type="EMBL" id="MDC7695072.1"/>
    </source>
</evidence>
<dbReference type="Pfam" id="PF12801">
    <property type="entry name" value="Fer4_5"/>
    <property type="match status" value="1"/>
</dbReference>
<dbReference type="Pfam" id="PF11614">
    <property type="entry name" value="FixG_C"/>
    <property type="match status" value="1"/>
</dbReference>
<feature type="transmembrane region" description="Helical" evidence="8">
    <location>
        <begin position="184"/>
        <end position="202"/>
    </location>
</feature>
<evidence type="ECO:0000259" key="9">
    <source>
        <dbReference type="PROSITE" id="PS51379"/>
    </source>
</evidence>
<protein>
    <submittedName>
        <fullName evidence="10">Cytochrome c oxidase accessory protein CcoG</fullName>
    </submittedName>
</protein>
<feature type="transmembrane region" description="Helical" evidence="8">
    <location>
        <begin position="74"/>
        <end position="95"/>
    </location>
</feature>
<dbReference type="InterPro" id="IPR032879">
    <property type="entry name" value="FixG_C"/>
</dbReference>
<keyword evidence="8" id="KW-0472">Membrane</keyword>
<dbReference type="InterPro" id="IPR051684">
    <property type="entry name" value="Electron_Trans/Redox"/>
</dbReference>
<sequence length="486" mass="55383">MSLFETARKIYPRRVKGTFRSLKWLSMILLLGIYYAAPWLRWDRGPHVPDQAILVDLVGQRGYFFGIEIWPQEVYLLVGVLILAAIGLFFATALLGRVWCGYACPQTVWTDLFVWVERFVQGDRNARRKLDESAWTLEKLWKKTLTHLIWLLIGAVTGGAWVFYFNDAPTLFSDLWHLDVSWSVLGWIIALTLSTYFMAGFARENVCTYMCPYARFQSAMFDKDTLIITYEAERGEPRGKHKKGESWDGKGHCIDCDSCVIVCPMGIDIRDGLQMQCISCGLCIDACNSVMDKIELPRGLIRYDTESNQRQRREGYRTLDIAHRKSGKTVVPPQKMRWVRPRTVAYALILSTVGSLMLTAIVLRPMTELTVNHARAPQFVRLSDGSVRNNYQIKILNKSHDDRAYRLNTQGLSQARLEVLAAGDETVETLHVPANSVASFRVRVDTPEATAHGRSDIRFLLSETRNPAQNSGNTPESARHDSYFIR</sequence>
<organism evidence="10 11">
    <name type="scientific">Asticcacaulis currens</name>
    <dbReference type="NCBI Taxonomy" id="2984210"/>
    <lineage>
        <taxon>Bacteria</taxon>
        <taxon>Pseudomonadati</taxon>
        <taxon>Pseudomonadota</taxon>
        <taxon>Alphaproteobacteria</taxon>
        <taxon>Caulobacterales</taxon>
        <taxon>Caulobacteraceae</taxon>
        <taxon>Asticcacaulis</taxon>
    </lineage>
</organism>
<comment type="caution">
    <text evidence="10">The sequence shown here is derived from an EMBL/GenBank/DDBJ whole genome shotgun (WGS) entry which is preliminary data.</text>
</comment>
<evidence type="ECO:0000256" key="2">
    <source>
        <dbReference type="ARBA" id="ARBA00022485"/>
    </source>
</evidence>
<feature type="compositionally biased region" description="Basic and acidic residues" evidence="7">
    <location>
        <begin position="477"/>
        <end position="486"/>
    </location>
</feature>
<evidence type="ECO:0000256" key="1">
    <source>
        <dbReference type="ARBA" id="ARBA00022448"/>
    </source>
</evidence>
<gene>
    <name evidence="10" type="primary">ccoG</name>
    <name evidence="10" type="ORF">PQU94_12365</name>
</gene>
<reference evidence="10 11" key="1">
    <citation type="submission" date="2023-01" db="EMBL/GenBank/DDBJ databases">
        <title>Novel species of the genus Asticcacaulis isolated from rivers.</title>
        <authorList>
            <person name="Lu H."/>
        </authorList>
    </citation>
    <scope>NUCLEOTIDE SEQUENCE [LARGE SCALE GENOMIC DNA]</scope>
    <source>
        <strain evidence="10 11">DXS10W</strain>
    </source>
</reference>
<proteinExistence type="predicted"/>
<feature type="transmembrane region" description="Helical" evidence="8">
    <location>
        <begin position="145"/>
        <end position="164"/>
    </location>
</feature>
<dbReference type="Pfam" id="PF13746">
    <property type="entry name" value="Fer4_18"/>
    <property type="match status" value="1"/>
</dbReference>
<dbReference type="NCBIfam" id="TIGR02745">
    <property type="entry name" value="ccoG_rdxA_fixG"/>
    <property type="match status" value="1"/>
</dbReference>
<dbReference type="Proteomes" id="UP001216595">
    <property type="component" value="Unassembled WGS sequence"/>
</dbReference>
<dbReference type="InterPro" id="IPR014116">
    <property type="entry name" value="Cyt_c_oxidase_cbb3_FixG"/>
</dbReference>
<evidence type="ECO:0000313" key="11">
    <source>
        <dbReference type="Proteomes" id="UP001216595"/>
    </source>
</evidence>
<name>A0ABT5IFV1_9CAUL</name>
<feature type="compositionally biased region" description="Polar residues" evidence="7">
    <location>
        <begin position="463"/>
        <end position="476"/>
    </location>
</feature>
<evidence type="ECO:0000256" key="7">
    <source>
        <dbReference type="SAM" id="MobiDB-lite"/>
    </source>
</evidence>
<dbReference type="InterPro" id="IPR017900">
    <property type="entry name" value="4Fe4S_Fe_S_CS"/>
</dbReference>
<keyword evidence="11" id="KW-1185">Reference proteome</keyword>
<dbReference type="PROSITE" id="PS00198">
    <property type="entry name" value="4FE4S_FER_1"/>
    <property type="match status" value="1"/>
</dbReference>
<keyword evidence="6" id="KW-0411">Iron-sulfur</keyword>
<accession>A0ABT5IFV1</accession>
<keyword evidence="3" id="KW-0479">Metal-binding</keyword>
<keyword evidence="8" id="KW-0812">Transmembrane</keyword>
<keyword evidence="8" id="KW-1133">Transmembrane helix</keyword>
<dbReference type="RefSeq" id="WP_272741765.1">
    <property type="nucleotide sequence ID" value="NZ_JAQQKW010000007.1"/>
</dbReference>